<dbReference type="Gene3D" id="3.50.50.60">
    <property type="entry name" value="FAD/NAD(P)-binding domain"/>
    <property type="match status" value="2"/>
</dbReference>
<dbReference type="InterPro" id="IPR006076">
    <property type="entry name" value="FAD-dep_OxRdtase"/>
</dbReference>
<dbReference type="GO" id="GO:0016491">
    <property type="term" value="F:oxidoreductase activity"/>
    <property type="evidence" value="ECO:0007669"/>
    <property type="project" value="UniProtKB-KW"/>
</dbReference>
<evidence type="ECO:0000313" key="3">
    <source>
        <dbReference type="EMBL" id="MET3613810.1"/>
    </source>
</evidence>
<reference evidence="3 4" key="1">
    <citation type="submission" date="2024-06" db="EMBL/GenBank/DDBJ databases">
        <title>Genomic Encyclopedia of Type Strains, Phase IV (KMG-IV): sequencing the most valuable type-strain genomes for metagenomic binning, comparative biology and taxonomic classification.</title>
        <authorList>
            <person name="Goeker M."/>
        </authorList>
    </citation>
    <scope>NUCLEOTIDE SEQUENCE [LARGE SCALE GENOMIC DNA]</scope>
    <source>
        <strain evidence="3 4">DSM 29780</strain>
    </source>
</reference>
<feature type="domain" description="FAD dependent oxidoreductase" evidence="2">
    <location>
        <begin position="2"/>
        <end position="392"/>
    </location>
</feature>
<gene>
    <name evidence="3" type="ORF">ABID16_002139</name>
</gene>
<keyword evidence="4" id="KW-1185">Reference proteome</keyword>
<accession>A0ABV2IZ85</accession>
<dbReference type="PANTHER" id="PTHR13847:SF289">
    <property type="entry name" value="GLYCINE OXIDASE"/>
    <property type="match status" value="1"/>
</dbReference>
<evidence type="ECO:0000256" key="1">
    <source>
        <dbReference type="ARBA" id="ARBA00023002"/>
    </source>
</evidence>
<proteinExistence type="predicted"/>
<dbReference type="SUPFAM" id="SSF54373">
    <property type="entry name" value="FAD-linked reductases, C-terminal domain"/>
    <property type="match status" value="1"/>
</dbReference>
<dbReference type="Gene3D" id="3.30.9.10">
    <property type="entry name" value="D-Amino Acid Oxidase, subunit A, domain 2"/>
    <property type="match status" value="1"/>
</dbReference>
<name>A0ABV2IZ85_9HYPH</name>
<dbReference type="Proteomes" id="UP001549047">
    <property type="component" value="Unassembled WGS sequence"/>
</dbReference>
<comment type="caution">
    <text evidence="3">The sequence shown here is derived from an EMBL/GenBank/DDBJ whole genome shotgun (WGS) entry which is preliminary data.</text>
</comment>
<evidence type="ECO:0000259" key="2">
    <source>
        <dbReference type="Pfam" id="PF01266"/>
    </source>
</evidence>
<dbReference type="PANTHER" id="PTHR13847">
    <property type="entry name" value="SARCOSINE DEHYDROGENASE-RELATED"/>
    <property type="match status" value="1"/>
</dbReference>
<protein>
    <submittedName>
        <fullName evidence="3">D-amino-acid dehydrogenase</fullName>
        <ecNumber evidence="3">1.4.99.-</ecNumber>
    </submittedName>
</protein>
<dbReference type="EMBL" id="JBEPMB010000002">
    <property type="protein sequence ID" value="MET3613810.1"/>
    <property type="molecule type" value="Genomic_DNA"/>
</dbReference>
<evidence type="ECO:0000313" key="4">
    <source>
        <dbReference type="Proteomes" id="UP001549047"/>
    </source>
</evidence>
<dbReference type="InterPro" id="IPR036188">
    <property type="entry name" value="FAD/NAD-bd_sf"/>
</dbReference>
<organism evidence="3 4">
    <name type="scientific">Rhizobium aquaticum</name>
    <dbReference type="NCBI Taxonomy" id="1549636"/>
    <lineage>
        <taxon>Bacteria</taxon>
        <taxon>Pseudomonadati</taxon>
        <taxon>Pseudomonadota</taxon>
        <taxon>Alphaproteobacteria</taxon>
        <taxon>Hyphomicrobiales</taxon>
        <taxon>Rhizobiaceae</taxon>
        <taxon>Rhizobium/Agrobacterium group</taxon>
        <taxon>Rhizobium</taxon>
    </lineage>
</organism>
<keyword evidence="1 3" id="KW-0560">Oxidoreductase</keyword>
<dbReference type="RefSeq" id="WP_354556313.1">
    <property type="nucleotide sequence ID" value="NZ_JBEPMB010000002.1"/>
</dbReference>
<dbReference type="Pfam" id="PF01266">
    <property type="entry name" value="DAO"/>
    <property type="match status" value="1"/>
</dbReference>
<dbReference type="EC" id="1.4.99.-" evidence="3"/>
<dbReference type="SUPFAM" id="SSF51905">
    <property type="entry name" value="FAD/NAD(P)-binding domain"/>
    <property type="match status" value="1"/>
</dbReference>
<sequence length="410" mass="44161">MKIAIIGAGVIGVSTGLQLAVRGHDVTIFDREGVASATSQGNAGAFAFTDVIPLATPGVMRKAPKWLLDPLGPLSIPPAYALNIAPWLLRFWRASRTDRYEASLAAQSALMSQSRNALERLAVEHGMEAHLRREGQLQLYEGAAQFEASQPEWRERERHGVRFHFLKSPAEIAEIQPGIAPRFTHAGFTPDWSNVTDPKCWVEELATRFRAAGGRIEIATVQAVRPAEGGVWIEGGRIDGIYDRAVIAGGAWSKALTRELGDAVPLETERGYNTTLPAGAFDLKTHVTFSNHAFVVSRIGDGVRVGGAVELGGLKLAPNMKRAEFLLSKAKAFLPALKTEGGKQWMGFRPSMPDSLPVISPSSATPAIVYAFGHGHLGLTQSAGTAELAADLVEGKAPAIDMKPFRAQRF</sequence>